<feature type="domain" description="Cyclic nucleotide-binding" evidence="1">
    <location>
        <begin position="284"/>
        <end position="385"/>
    </location>
</feature>
<dbReference type="EMBL" id="JROU02000904">
    <property type="protein sequence ID" value="OEH78005.1"/>
    <property type="molecule type" value="Genomic_DNA"/>
</dbReference>
<comment type="caution">
    <text evidence="2">The sequence shown here is derived from an EMBL/GenBank/DDBJ whole genome shotgun (WGS) entry which is preliminary data.</text>
</comment>
<organism evidence="2 3">
    <name type="scientific">Cyclospora cayetanensis</name>
    <dbReference type="NCBI Taxonomy" id="88456"/>
    <lineage>
        <taxon>Eukaryota</taxon>
        <taxon>Sar</taxon>
        <taxon>Alveolata</taxon>
        <taxon>Apicomplexa</taxon>
        <taxon>Conoidasida</taxon>
        <taxon>Coccidia</taxon>
        <taxon>Eucoccidiorida</taxon>
        <taxon>Eimeriorina</taxon>
        <taxon>Eimeriidae</taxon>
        <taxon>Cyclospora</taxon>
    </lineage>
</organism>
<dbReference type="GO" id="GO:0034236">
    <property type="term" value="F:protein kinase A catalytic subunit binding"/>
    <property type="evidence" value="ECO:0007669"/>
    <property type="project" value="TreeGrafter"/>
</dbReference>
<dbReference type="PROSITE" id="PS00889">
    <property type="entry name" value="CNMP_BINDING_2"/>
    <property type="match status" value="1"/>
</dbReference>
<dbReference type="SMART" id="SM00100">
    <property type="entry name" value="cNMP"/>
    <property type="match status" value="2"/>
</dbReference>
<dbReference type="CDD" id="cd00038">
    <property type="entry name" value="CAP_ED"/>
    <property type="match status" value="2"/>
</dbReference>
<gene>
    <name evidence="2" type="ORF">cyc_03137</name>
</gene>
<dbReference type="PANTHER" id="PTHR11635">
    <property type="entry name" value="CAMP-DEPENDENT PROTEIN KINASE REGULATORY CHAIN"/>
    <property type="match status" value="1"/>
</dbReference>
<evidence type="ECO:0000313" key="3">
    <source>
        <dbReference type="Proteomes" id="UP000095192"/>
    </source>
</evidence>
<sequence>MHKDDSQAEDARLLGHLEKREKTPSDLVLIRSSLGSNLVCSSLNEAEVDALANAVEYFAFKAGDVVTQQGESGTINGFRCWERWECRALGFNVLVNDKVVNKVMTGQAFGEIALIHNTARTATIRTHTPEAALWGVQRQVFREALKQLSSRNFAENRQFLASVKFFEMLTEAQKNVITNALVVQSFQGGQPIVQEGEKGDVLYILKSGKALVSIKGKEIRVLQRGDYFGERALLYDEPRSATITAQEPTVCVSIGRDLLDRVLGNLQHVLFRNIMLEALQQSKVFASFPADQLGNLIESVVVKDYPENYTILDRENRTKQASASAFFSAQGVRFFFVLEGEVSVFSYAEKAGGARSGEQDLEAHLIETLKRGQAFGDEYVLAPNKAFEHCLALLTASALTATLGGHNIDETLDYNNKLAITKKMYIFRYLSEQQTQTLIRAFKTPRVQTLCTSLRSEA</sequence>
<dbReference type="SUPFAM" id="SSF51206">
    <property type="entry name" value="cAMP-binding domain-like"/>
    <property type="match status" value="3"/>
</dbReference>
<dbReference type="Pfam" id="PF00027">
    <property type="entry name" value="cNMP_binding"/>
    <property type="match status" value="1"/>
</dbReference>
<dbReference type="InterPro" id="IPR050503">
    <property type="entry name" value="cAMP-dep_PK_reg_su-like"/>
</dbReference>
<dbReference type="GO" id="GO:0016301">
    <property type="term" value="F:kinase activity"/>
    <property type="evidence" value="ECO:0007669"/>
    <property type="project" value="UniProtKB-KW"/>
</dbReference>
<dbReference type="GO" id="GO:0030552">
    <property type="term" value="F:cAMP binding"/>
    <property type="evidence" value="ECO:0007669"/>
    <property type="project" value="TreeGrafter"/>
</dbReference>
<dbReference type="InterPro" id="IPR014710">
    <property type="entry name" value="RmlC-like_jellyroll"/>
</dbReference>
<keyword evidence="2" id="KW-0418">Kinase</keyword>
<dbReference type="AlphaFoldDB" id="A0A1D3D3H2"/>
<evidence type="ECO:0000313" key="2">
    <source>
        <dbReference type="EMBL" id="OEH78005.1"/>
    </source>
</evidence>
<name>A0A1D3D3H2_9EIME</name>
<dbReference type="PRINTS" id="PR00103">
    <property type="entry name" value="CAMPKINASE"/>
</dbReference>
<dbReference type="Gene3D" id="2.60.120.10">
    <property type="entry name" value="Jelly Rolls"/>
    <property type="match status" value="3"/>
</dbReference>
<reference evidence="2 3" key="1">
    <citation type="journal article" date="2016" name="BMC Genomics">
        <title>Comparative genomics reveals Cyclospora cayetanensis possesses coccidia-like metabolism and invasion components but unique surface antigens.</title>
        <authorList>
            <person name="Liu S."/>
            <person name="Wang L."/>
            <person name="Zheng H."/>
            <person name="Xu Z."/>
            <person name="Roellig D.M."/>
            <person name="Li N."/>
            <person name="Frace M.A."/>
            <person name="Tang K."/>
            <person name="Arrowood M.J."/>
            <person name="Moss D.M."/>
            <person name="Zhang L."/>
            <person name="Feng Y."/>
            <person name="Xiao L."/>
        </authorList>
    </citation>
    <scope>NUCLEOTIDE SEQUENCE [LARGE SCALE GENOMIC DNA]</scope>
    <source>
        <strain evidence="2 3">CHN_HEN01</strain>
    </source>
</reference>
<dbReference type="PROSITE" id="PS50042">
    <property type="entry name" value="CNMP_BINDING_3"/>
    <property type="match status" value="3"/>
</dbReference>
<keyword evidence="2" id="KW-0808">Transferase</keyword>
<keyword evidence="3" id="KW-1185">Reference proteome</keyword>
<proteinExistence type="predicted"/>
<dbReference type="GO" id="GO:0005829">
    <property type="term" value="C:cytosol"/>
    <property type="evidence" value="ECO:0007669"/>
    <property type="project" value="TreeGrafter"/>
</dbReference>
<dbReference type="GO" id="GO:0004862">
    <property type="term" value="F:cAMP-dependent protein kinase inhibitor activity"/>
    <property type="evidence" value="ECO:0007669"/>
    <property type="project" value="TreeGrafter"/>
</dbReference>
<dbReference type="InParanoid" id="A0A1D3D3H2"/>
<protein>
    <submittedName>
        <fullName evidence="2">Protein kinase domain-containing protein</fullName>
    </submittedName>
</protein>
<dbReference type="PROSITE" id="PS00888">
    <property type="entry name" value="CNMP_BINDING_1"/>
    <property type="match status" value="1"/>
</dbReference>
<feature type="domain" description="Cyclic nucleotide-binding" evidence="1">
    <location>
        <begin position="39"/>
        <end position="162"/>
    </location>
</feature>
<dbReference type="GO" id="GO:0005952">
    <property type="term" value="C:cAMP-dependent protein kinase complex"/>
    <property type="evidence" value="ECO:0007669"/>
    <property type="project" value="InterPro"/>
</dbReference>
<dbReference type="InterPro" id="IPR018488">
    <property type="entry name" value="cNMP-bd_CS"/>
</dbReference>
<dbReference type="VEuPathDB" id="ToxoDB:cyc_03137"/>
<evidence type="ECO:0000259" key="1">
    <source>
        <dbReference type="PROSITE" id="PS50042"/>
    </source>
</evidence>
<dbReference type="Proteomes" id="UP000095192">
    <property type="component" value="Unassembled WGS sequence"/>
</dbReference>
<dbReference type="InterPro" id="IPR018490">
    <property type="entry name" value="cNMP-bd_dom_sf"/>
</dbReference>
<accession>A0A1D3D3H2</accession>
<dbReference type="PANTHER" id="PTHR11635:SF152">
    <property type="entry name" value="CAMP-DEPENDENT PROTEIN KINASE TYPE I REGULATORY SUBUNIT-RELATED"/>
    <property type="match status" value="1"/>
</dbReference>
<feature type="domain" description="Cyclic nucleotide-binding" evidence="1">
    <location>
        <begin position="165"/>
        <end position="264"/>
    </location>
</feature>
<dbReference type="VEuPathDB" id="ToxoDB:LOC34619864"/>
<dbReference type="InterPro" id="IPR000595">
    <property type="entry name" value="cNMP-bd_dom"/>
</dbReference>